<feature type="signal peptide" evidence="1">
    <location>
        <begin position="1"/>
        <end position="19"/>
    </location>
</feature>
<evidence type="ECO:0000259" key="2">
    <source>
        <dbReference type="PROSITE" id="PS50835"/>
    </source>
</evidence>
<feature type="domain" description="Ig-like" evidence="2">
    <location>
        <begin position="20"/>
        <end position="136"/>
    </location>
</feature>
<dbReference type="KEGG" id="hazt:108671593"/>
<dbReference type="RefSeq" id="XP_047739208.1">
    <property type="nucleotide sequence ID" value="XM_047883252.1"/>
</dbReference>
<dbReference type="GeneID" id="108671593"/>
<dbReference type="OMA" id="VECHARD"/>
<dbReference type="PANTHER" id="PTHR21261">
    <property type="entry name" value="BEAT PROTEIN"/>
    <property type="match status" value="1"/>
</dbReference>
<keyword evidence="3" id="KW-1185">Reference proteome</keyword>
<reference evidence="4" key="1">
    <citation type="submission" date="2025-08" db="UniProtKB">
        <authorList>
            <consortium name="RefSeq"/>
        </authorList>
    </citation>
    <scope>IDENTIFICATION</scope>
    <source>
        <tissue evidence="4">Whole organism</tissue>
    </source>
</reference>
<dbReference type="AlphaFoldDB" id="A0A979FRF1"/>
<feature type="chain" id="PRO_5037961877" evidence="1">
    <location>
        <begin position="20"/>
        <end position="241"/>
    </location>
</feature>
<dbReference type="Proteomes" id="UP000694843">
    <property type="component" value="Unplaced"/>
</dbReference>
<dbReference type="SUPFAM" id="SSF48726">
    <property type="entry name" value="Immunoglobulin"/>
    <property type="match status" value="2"/>
</dbReference>
<dbReference type="Gene3D" id="2.60.40.10">
    <property type="entry name" value="Immunoglobulins"/>
    <property type="match status" value="2"/>
</dbReference>
<dbReference type="OrthoDB" id="6478865at2759"/>
<dbReference type="InterPro" id="IPR013783">
    <property type="entry name" value="Ig-like_fold"/>
</dbReference>
<accession>A0A979FRF1</accession>
<keyword evidence="1" id="KW-0732">Signal</keyword>
<evidence type="ECO:0000313" key="4">
    <source>
        <dbReference type="RefSeq" id="XP_047739208.1"/>
    </source>
</evidence>
<proteinExistence type="predicted"/>
<protein>
    <submittedName>
        <fullName evidence="4">Uncharacterized protein LOC108671593</fullName>
    </submittedName>
</protein>
<name>A0A979FRF1_HYAAZ</name>
<dbReference type="InterPro" id="IPR036179">
    <property type="entry name" value="Ig-like_dom_sf"/>
</dbReference>
<dbReference type="PANTHER" id="PTHR21261:SF2">
    <property type="entry name" value="GH04238P-RELATED"/>
    <property type="match status" value="1"/>
</dbReference>
<evidence type="ECO:0000313" key="3">
    <source>
        <dbReference type="Proteomes" id="UP000694843"/>
    </source>
</evidence>
<gene>
    <name evidence="4" type="primary">LOC108671593</name>
</gene>
<organism evidence="3 4">
    <name type="scientific">Hyalella azteca</name>
    <name type="common">Amphipod</name>
    <dbReference type="NCBI Taxonomy" id="294128"/>
    <lineage>
        <taxon>Eukaryota</taxon>
        <taxon>Metazoa</taxon>
        <taxon>Ecdysozoa</taxon>
        <taxon>Arthropoda</taxon>
        <taxon>Crustacea</taxon>
        <taxon>Multicrustacea</taxon>
        <taxon>Malacostraca</taxon>
        <taxon>Eumalacostraca</taxon>
        <taxon>Peracarida</taxon>
        <taxon>Amphipoda</taxon>
        <taxon>Senticaudata</taxon>
        <taxon>Talitrida</taxon>
        <taxon>Talitroidea</taxon>
        <taxon>Hyalellidae</taxon>
        <taxon>Hyalella</taxon>
    </lineage>
</organism>
<evidence type="ECO:0000256" key="1">
    <source>
        <dbReference type="SAM" id="SignalP"/>
    </source>
</evidence>
<dbReference type="PROSITE" id="PS50835">
    <property type="entry name" value="IG_LIKE"/>
    <property type="match status" value="1"/>
</dbReference>
<dbReference type="InterPro" id="IPR007110">
    <property type="entry name" value="Ig-like_dom"/>
</dbReference>
<sequence length="241" mass="26932">MDLLMILLMASSVAGTASGFKISRIVGPSVVVNGSVPLLVLDCQYDAARYDTRGLTVKWYLKNRMRYLVYQWIPNTAPQDLSILKGRVDLSYRASNHSQEVHRALAIQRPTIAHSGDYTCVVSTFHSDDLKTKRVIIYSPASDIYVTYSKPTVESVKVVCSASGVFPEPKLDVFRSAVNFKSVKMNTVSKSIFLNDSGTYNATVFAIVRDSDLQDETVFECRLSIPGTDYRLQENMIYYPG</sequence>